<dbReference type="Pfam" id="PF20146">
    <property type="entry name" value="NRF"/>
    <property type="match status" value="1"/>
</dbReference>
<organism evidence="2 3">
    <name type="scientific">Eumeta variegata</name>
    <name type="common">Bagworm moth</name>
    <name type="synonym">Eumeta japonica</name>
    <dbReference type="NCBI Taxonomy" id="151549"/>
    <lineage>
        <taxon>Eukaryota</taxon>
        <taxon>Metazoa</taxon>
        <taxon>Ecdysozoa</taxon>
        <taxon>Arthropoda</taxon>
        <taxon>Hexapoda</taxon>
        <taxon>Insecta</taxon>
        <taxon>Pterygota</taxon>
        <taxon>Neoptera</taxon>
        <taxon>Endopterygota</taxon>
        <taxon>Lepidoptera</taxon>
        <taxon>Glossata</taxon>
        <taxon>Ditrysia</taxon>
        <taxon>Tineoidea</taxon>
        <taxon>Psychidae</taxon>
        <taxon>Oiketicinae</taxon>
        <taxon>Eumeta</taxon>
    </lineage>
</organism>
<dbReference type="EMBL" id="BGZK01000584">
    <property type="protein sequence ID" value="GBP51597.1"/>
    <property type="molecule type" value="Genomic_DNA"/>
</dbReference>
<dbReference type="InterPro" id="IPR006621">
    <property type="entry name" value="Nose-resist-to-fluoxetine_N"/>
</dbReference>
<name>A0A4C1WN98_EUMVA</name>
<proteinExistence type="predicted"/>
<accession>A0A4C1WN98</accession>
<dbReference type="AlphaFoldDB" id="A0A4C1WN98"/>
<sequence>MKKKTKSQNLDWIVFDASGQYSSSALFGNEYWLGSLNACKDLQLAEQPPHAAAFHVARVNDATRWTFRSGPVRFTRHLPLHLEDVGVNESRVISVGECLTASCTTADVKMLLAAATVRAAARARLAGLAAGARVLVVRAVPGPYDPFADHKLLILGRFQKDVDGDVPKTVTWPAPSTPPGTAKLPIFRMGRDSTKIAFRPTLYSNSLLRRELPLAVGDPKSWVVEIHKVGQSYIQCWTYKGQSERTLSRDISLTLAVAVLMLVASLYEGWLERRWRRQVDAQRRDLEMSQNGDHGKRKFITFSDVLEVRTNLSAREPSKPDKPFRLWGITKDQIHTRSDVIVSS</sequence>
<dbReference type="OrthoDB" id="207378at2759"/>
<protein>
    <recommendedName>
        <fullName evidence="1">Nose resistant-to-fluoxetine protein N-terminal domain-containing protein</fullName>
    </recommendedName>
</protein>
<comment type="caution">
    <text evidence="2">The sequence shown here is derived from an EMBL/GenBank/DDBJ whole genome shotgun (WGS) entry which is preliminary data.</text>
</comment>
<evidence type="ECO:0000313" key="3">
    <source>
        <dbReference type="Proteomes" id="UP000299102"/>
    </source>
</evidence>
<reference evidence="2 3" key="1">
    <citation type="journal article" date="2019" name="Commun. Biol.">
        <title>The bagworm genome reveals a unique fibroin gene that provides high tensile strength.</title>
        <authorList>
            <person name="Kono N."/>
            <person name="Nakamura H."/>
            <person name="Ohtoshi R."/>
            <person name="Tomita M."/>
            <person name="Numata K."/>
            <person name="Arakawa K."/>
        </authorList>
    </citation>
    <scope>NUCLEOTIDE SEQUENCE [LARGE SCALE GENOMIC DNA]</scope>
</reference>
<feature type="domain" description="Nose resistant-to-fluoxetine protein N-terminal" evidence="1">
    <location>
        <begin position="14"/>
        <end position="112"/>
    </location>
</feature>
<gene>
    <name evidence="2" type="ORF">EVAR_42780_1</name>
</gene>
<evidence type="ECO:0000313" key="2">
    <source>
        <dbReference type="EMBL" id="GBP51597.1"/>
    </source>
</evidence>
<dbReference type="Proteomes" id="UP000299102">
    <property type="component" value="Unassembled WGS sequence"/>
</dbReference>
<keyword evidence="3" id="KW-1185">Reference proteome</keyword>
<evidence type="ECO:0000259" key="1">
    <source>
        <dbReference type="Pfam" id="PF20146"/>
    </source>
</evidence>